<proteinExistence type="predicted"/>
<dbReference type="Proteomes" id="UP000024376">
    <property type="component" value="Unassembled WGS sequence"/>
</dbReference>
<evidence type="ECO:0000313" key="1">
    <source>
        <dbReference type="EMBL" id="ETS00500.1"/>
    </source>
</evidence>
<dbReference type="HOGENOM" id="CLU_2456371_0_0_1"/>
<dbReference type="KEGG" id="trr:M419DRAFT_124032"/>
<gene>
    <name evidence="1" type="ORF">M419DRAFT_124032</name>
</gene>
<dbReference type="AlphaFoldDB" id="A0A024S568"/>
<protein>
    <submittedName>
        <fullName evidence="1">Uncharacterized protein</fullName>
    </submittedName>
</protein>
<dbReference type="EMBL" id="KI911152">
    <property type="protein sequence ID" value="ETS00500.1"/>
    <property type="molecule type" value="Genomic_DNA"/>
</dbReference>
<organism evidence="1 2">
    <name type="scientific">Hypocrea jecorina (strain ATCC 56765 / BCRC 32924 / NRRL 11460 / Rut C-30)</name>
    <name type="common">Trichoderma reesei</name>
    <dbReference type="NCBI Taxonomy" id="1344414"/>
    <lineage>
        <taxon>Eukaryota</taxon>
        <taxon>Fungi</taxon>
        <taxon>Dikarya</taxon>
        <taxon>Ascomycota</taxon>
        <taxon>Pezizomycotina</taxon>
        <taxon>Sordariomycetes</taxon>
        <taxon>Hypocreomycetidae</taxon>
        <taxon>Hypocreales</taxon>
        <taxon>Hypocreaceae</taxon>
        <taxon>Trichoderma</taxon>
    </lineage>
</organism>
<evidence type="ECO:0000313" key="2">
    <source>
        <dbReference type="Proteomes" id="UP000024376"/>
    </source>
</evidence>
<accession>A0A024S568</accession>
<reference evidence="2" key="1">
    <citation type="journal article" date="2013" name="Ind. Biotechnol.">
        <title>Comparative genomics analysis of Trichoderma reesei strains.</title>
        <authorList>
            <person name="Koike H."/>
            <person name="Aerts A."/>
            <person name="LaButti K."/>
            <person name="Grigoriev I.V."/>
            <person name="Baker S.E."/>
        </authorList>
    </citation>
    <scope>NUCLEOTIDE SEQUENCE [LARGE SCALE GENOMIC DNA]</scope>
    <source>
        <strain evidence="2">ATCC 56765 / BCRC 32924 / NRRL 11460 / Rut C-30</strain>
    </source>
</reference>
<name>A0A024S568_HYPJR</name>
<sequence>MQTDFRPSRRFVPKSQNQTMIRKMQCCVASLKNDHFPRPPPKSCEHPCLMHSHNTKEIVGFAYSVSSLMSRFPRIKTPVMINMCCERIY</sequence>